<feature type="signal peptide" evidence="1">
    <location>
        <begin position="1"/>
        <end position="23"/>
    </location>
</feature>
<evidence type="ECO:0000313" key="2">
    <source>
        <dbReference type="EMBL" id="MFD1262551.1"/>
    </source>
</evidence>
<organism evidence="2 3">
    <name type="scientific">Thauera mechernichensis</name>
    <dbReference type="NCBI Taxonomy" id="82788"/>
    <lineage>
        <taxon>Bacteria</taxon>
        <taxon>Pseudomonadati</taxon>
        <taxon>Pseudomonadota</taxon>
        <taxon>Betaproteobacteria</taxon>
        <taxon>Rhodocyclales</taxon>
        <taxon>Zoogloeaceae</taxon>
        <taxon>Thauera</taxon>
    </lineage>
</organism>
<proteinExistence type="predicted"/>
<protein>
    <submittedName>
        <fullName evidence="2">DUF2946 domain-containing protein</fullName>
    </submittedName>
</protein>
<sequence length="136" mass="14401">MRRLNQPLFAWLAIFAMMMAALAPTISRAMGPDADGRYLIEVCSAEGSGWVAVGEDQFGLYSVQGPAGGDDGDPLQAFKQCPYCGAHAGVALLPALAIAKPGPDATGKSHPWLFFHAPRPLFAWSPSRPRAPPLPA</sequence>
<comment type="caution">
    <text evidence="2">The sequence shown here is derived from an EMBL/GenBank/DDBJ whole genome shotgun (WGS) entry which is preliminary data.</text>
</comment>
<dbReference type="Proteomes" id="UP001597158">
    <property type="component" value="Unassembled WGS sequence"/>
</dbReference>
<keyword evidence="3" id="KW-1185">Reference proteome</keyword>
<evidence type="ECO:0000256" key="1">
    <source>
        <dbReference type="SAM" id="SignalP"/>
    </source>
</evidence>
<gene>
    <name evidence="2" type="ORF">ACFQ4M_03085</name>
</gene>
<dbReference type="EMBL" id="JBHTMC010000004">
    <property type="protein sequence ID" value="MFD1262551.1"/>
    <property type="molecule type" value="Genomic_DNA"/>
</dbReference>
<dbReference type="Pfam" id="PF11162">
    <property type="entry name" value="DUF2946"/>
    <property type="match status" value="1"/>
</dbReference>
<keyword evidence="1" id="KW-0732">Signal</keyword>
<reference evidence="3" key="1">
    <citation type="journal article" date="2019" name="Int. J. Syst. Evol. Microbiol.">
        <title>The Global Catalogue of Microorganisms (GCM) 10K type strain sequencing project: providing services to taxonomists for standard genome sequencing and annotation.</title>
        <authorList>
            <consortium name="The Broad Institute Genomics Platform"/>
            <consortium name="The Broad Institute Genome Sequencing Center for Infectious Disease"/>
            <person name="Wu L."/>
            <person name="Ma J."/>
        </authorList>
    </citation>
    <scope>NUCLEOTIDE SEQUENCE [LARGE SCALE GENOMIC DNA]</scope>
    <source>
        <strain evidence="3">CCUG 48884</strain>
    </source>
</reference>
<name>A0ABW3W9F5_9RHOO</name>
<dbReference type="RefSeq" id="WP_002940923.1">
    <property type="nucleotide sequence ID" value="NZ_JARQZE010000020.1"/>
</dbReference>
<evidence type="ECO:0000313" key="3">
    <source>
        <dbReference type="Proteomes" id="UP001597158"/>
    </source>
</evidence>
<accession>A0ABW3W9F5</accession>
<dbReference type="InterPro" id="IPR021333">
    <property type="entry name" value="DUF2946"/>
</dbReference>
<feature type="chain" id="PRO_5047422905" evidence="1">
    <location>
        <begin position="24"/>
        <end position="136"/>
    </location>
</feature>